<keyword evidence="2" id="KW-0732">Signal</keyword>
<evidence type="ECO:0000256" key="1">
    <source>
        <dbReference type="SAM" id="MobiDB-lite"/>
    </source>
</evidence>
<dbReference type="Proteomes" id="UP000273405">
    <property type="component" value="Unassembled WGS sequence"/>
</dbReference>
<gene>
    <name evidence="3" type="ORF">D7X12_00035</name>
</gene>
<reference evidence="4" key="1">
    <citation type="submission" date="2018-09" db="EMBL/GenBank/DDBJ databases">
        <authorList>
            <person name="Livingstone P.G."/>
            <person name="Whitworth D.E."/>
        </authorList>
    </citation>
    <scope>NUCLEOTIDE SEQUENCE [LARGE SCALE GENOMIC DNA]</scope>
    <source>
        <strain evidence="4">CA040B</strain>
    </source>
</reference>
<keyword evidence="4" id="KW-1185">Reference proteome</keyword>
<organism evidence="3 4">
    <name type="scientific">Corallococcus sicarius</name>
    <dbReference type="NCBI Taxonomy" id="2316726"/>
    <lineage>
        <taxon>Bacteria</taxon>
        <taxon>Pseudomonadati</taxon>
        <taxon>Myxococcota</taxon>
        <taxon>Myxococcia</taxon>
        <taxon>Myxococcales</taxon>
        <taxon>Cystobacterineae</taxon>
        <taxon>Myxococcaceae</taxon>
        <taxon>Corallococcus</taxon>
    </lineage>
</organism>
<feature type="chain" id="PRO_5017298185" evidence="2">
    <location>
        <begin position="24"/>
        <end position="95"/>
    </location>
</feature>
<proteinExistence type="predicted"/>
<name>A0A3A8NXY1_9BACT</name>
<protein>
    <submittedName>
        <fullName evidence="3">Uncharacterized protein</fullName>
    </submittedName>
</protein>
<comment type="caution">
    <text evidence="3">The sequence shown here is derived from an EMBL/GenBank/DDBJ whole genome shotgun (WGS) entry which is preliminary data.</text>
</comment>
<feature type="signal peptide" evidence="2">
    <location>
        <begin position="1"/>
        <end position="23"/>
    </location>
</feature>
<feature type="region of interest" description="Disordered" evidence="1">
    <location>
        <begin position="64"/>
        <end position="95"/>
    </location>
</feature>
<accession>A0A3A8NXY1</accession>
<dbReference type="RefSeq" id="WP_120623209.1">
    <property type="nucleotide sequence ID" value="NZ_RAWG01000001.1"/>
</dbReference>
<feature type="compositionally biased region" description="Polar residues" evidence="1">
    <location>
        <begin position="68"/>
        <end position="78"/>
    </location>
</feature>
<evidence type="ECO:0000256" key="2">
    <source>
        <dbReference type="SAM" id="SignalP"/>
    </source>
</evidence>
<sequence length="95" mass="9765">MTLLPRSLLLVPALLLAPLSASARPPDCTNDYCETMSCSALCLEAGRITTCGGYGVCIGASPVAPSEPQASVQPAPSQTEEDASEAVCREPEARG</sequence>
<dbReference type="OrthoDB" id="5525227at2"/>
<dbReference type="EMBL" id="RAWG01000001">
    <property type="protein sequence ID" value="RKH48369.1"/>
    <property type="molecule type" value="Genomic_DNA"/>
</dbReference>
<evidence type="ECO:0000313" key="3">
    <source>
        <dbReference type="EMBL" id="RKH48369.1"/>
    </source>
</evidence>
<dbReference type="AlphaFoldDB" id="A0A3A8NXY1"/>
<evidence type="ECO:0000313" key="4">
    <source>
        <dbReference type="Proteomes" id="UP000273405"/>
    </source>
</evidence>